<evidence type="ECO:0000313" key="3">
    <source>
        <dbReference type="Proteomes" id="UP001605036"/>
    </source>
</evidence>
<gene>
    <name evidence="2" type="ORF">R1flu_028362</name>
</gene>
<evidence type="ECO:0000313" key="2">
    <source>
        <dbReference type="EMBL" id="KAL2609789.1"/>
    </source>
</evidence>
<proteinExistence type="predicted"/>
<sequence>MDFIHDNPNFKQFEREAIKDNLSNGISSALGNNASKYIPQPPANTGDTEKEAAKHQRKGKAMAPLDREKKKS</sequence>
<name>A0ABD1XLF9_9MARC</name>
<evidence type="ECO:0000256" key="1">
    <source>
        <dbReference type="SAM" id="MobiDB-lite"/>
    </source>
</evidence>
<organism evidence="2 3">
    <name type="scientific">Riccia fluitans</name>
    <dbReference type="NCBI Taxonomy" id="41844"/>
    <lineage>
        <taxon>Eukaryota</taxon>
        <taxon>Viridiplantae</taxon>
        <taxon>Streptophyta</taxon>
        <taxon>Embryophyta</taxon>
        <taxon>Marchantiophyta</taxon>
        <taxon>Marchantiopsida</taxon>
        <taxon>Marchantiidae</taxon>
        <taxon>Marchantiales</taxon>
        <taxon>Ricciaceae</taxon>
        <taxon>Riccia</taxon>
    </lineage>
</organism>
<feature type="region of interest" description="Disordered" evidence="1">
    <location>
        <begin position="28"/>
        <end position="72"/>
    </location>
</feature>
<accession>A0ABD1XLF9</accession>
<protein>
    <submittedName>
        <fullName evidence="2">Uncharacterized protein</fullName>
    </submittedName>
</protein>
<dbReference type="EMBL" id="JBHFFA010000008">
    <property type="protein sequence ID" value="KAL2609789.1"/>
    <property type="molecule type" value="Genomic_DNA"/>
</dbReference>
<comment type="caution">
    <text evidence="2">The sequence shown here is derived from an EMBL/GenBank/DDBJ whole genome shotgun (WGS) entry which is preliminary data.</text>
</comment>
<keyword evidence="3" id="KW-1185">Reference proteome</keyword>
<reference evidence="2 3" key="1">
    <citation type="submission" date="2024-09" db="EMBL/GenBank/DDBJ databases">
        <title>Chromosome-scale assembly of Riccia fluitans.</title>
        <authorList>
            <person name="Paukszto L."/>
            <person name="Sawicki J."/>
            <person name="Karawczyk K."/>
            <person name="Piernik-Szablinska J."/>
            <person name="Szczecinska M."/>
            <person name="Mazdziarz M."/>
        </authorList>
    </citation>
    <scope>NUCLEOTIDE SEQUENCE [LARGE SCALE GENOMIC DNA]</scope>
    <source>
        <strain evidence="2">Rf_01</strain>
        <tissue evidence="2">Aerial parts of the thallus</tissue>
    </source>
</reference>
<dbReference type="Proteomes" id="UP001605036">
    <property type="component" value="Unassembled WGS sequence"/>
</dbReference>
<dbReference type="AlphaFoldDB" id="A0ABD1XLF9"/>